<keyword evidence="2" id="KW-1185">Reference proteome</keyword>
<name>A0ABM8URV6_9BACT</name>
<evidence type="ECO:0008006" key="3">
    <source>
        <dbReference type="Google" id="ProtNLM"/>
    </source>
</evidence>
<dbReference type="EMBL" id="CAJRAU010000004">
    <property type="protein sequence ID" value="CAG5070441.1"/>
    <property type="molecule type" value="Genomic_DNA"/>
</dbReference>
<accession>A0ABM8URV6</accession>
<protein>
    <recommendedName>
        <fullName evidence="3">DUF4595 domain-containing protein</fullName>
    </recommendedName>
</protein>
<reference evidence="1 2" key="1">
    <citation type="submission" date="2021-04" db="EMBL/GenBank/DDBJ databases">
        <authorList>
            <person name="Rodrigo-Torres L."/>
            <person name="Arahal R. D."/>
            <person name="Lucena T."/>
        </authorList>
    </citation>
    <scope>NUCLEOTIDE SEQUENCE [LARGE SCALE GENOMIC DNA]</scope>
    <source>
        <strain evidence="1 2">CECT 9623</strain>
    </source>
</reference>
<dbReference type="RefSeq" id="WP_215234326.1">
    <property type="nucleotide sequence ID" value="NZ_CAJRAU010000004.1"/>
</dbReference>
<evidence type="ECO:0000313" key="1">
    <source>
        <dbReference type="EMBL" id="CAG5070441.1"/>
    </source>
</evidence>
<proteinExistence type="predicted"/>
<gene>
    <name evidence="1" type="ORF">DYBT9623_02987</name>
</gene>
<comment type="caution">
    <text evidence="1">The sequence shown here is derived from an EMBL/GenBank/DDBJ whole genome shotgun (WGS) entry which is preliminary data.</text>
</comment>
<organism evidence="1 2">
    <name type="scientific">Dyadobacter linearis</name>
    <dbReference type="NCBI Taxonomy" id="2823330"/>
    <lineage>
        <taxon>Bacteria</taxon>
        <taxon>Pseudomonadati</taxon>
        <taxon>Bacteroidota</taxon>
        <taxon>Cytophagia</taxon>
        <taxon>Cytophagales</taxon>
        <taxon>Spirosomataceae</taxon>
        <taxon>Dyadobacter</taxon>
    </lineage>
</organism>
<sequence>MKTNLKNSLVWLLLPTMLLVNTGCEDEKKAPVPESKPEAVVNERLLNASTLASGVKDIQYNADKQPKTFFAAGMKVDVSYAKDNVVYSYYGKELLAKKVYDLQNGLVKNLTEYNYLGKVEEKGFSTSFEYQDGKMIKEITTIKDKPFGHTEYTYDAVHKNLAISKAYDHSGNLLTTTTYEYTDKLDKSGSHSEWYIWLDGTLFPKKALYLVKKISTEDHLAKKKWNVSYEYDIDAQGYVVSGKGTRDNGSSFEWTNTWQ</sequence>
<evidence type="ECO:0000313" key="2">
    <source>
        <dbReference type="Proteomes" id="UP000679725"/>
    </source>
</evidence>
<dbReference type="Proteomes" id="UP000679725">
    <property type="component" value="Unassembled WGS sequence"/>
</dbReference>